<evidence type="ECO:0000256" key="2">
    <source>
        <dbReference type="ARBA" id="ARBA00004906"/>
    </source>
</evidence>
<keyword evidence="9" id="KW-0131">Cell cycle</keyword>
<keyword evidence="6" id="KW-0498">Mitosis</keyword>
<proteinExistence type="inferred from homology"/>
<evidence type="ECO:0000256" key="4">
    <source>
        <dbReference type="ARBA" id="ARBA00013935"/>
    </source>
</evidence>
<evidence type="ECO:0000256" key="6">
    <source>
        <dbReference type="ARBA" id="ARBA00022776"/>
    </source>
</evidence>
<evidence type="ECO:0000256" key="3">
    <source>
        <dbReference type="ARBA" id="ARBA00006940"/>
    </source>
</evidence>
<keyword evidence="8" id="KW-0539">Nucleus</keyword>
<sequence length="63" mass="7165">MTEPSLGILIDILDEEWMKDTLPDDDLPLPPMLVVRNDDAEDSSQEAQQVDEDTWHDLALSNQ</sequence>
<reference evidence="11" key="1">
    <citation type="submission" date="2018-02" db="EMBL/GenBank/DDBJ databases">
        <title>Rhizophora mucronata_Transcriptome.</title>
        <authorList>
            <person name="Meera S.P."/>
            <person name="Sreeshan A."/>
            <person name="Augustine A."/>
        </authorList>
    </citation>
    <scope>NUCLEOTIDE SEQUENCE</scope>
    <source>
        <tissue evidence="11">Leaf</tissue>
    </source>
</reference>
<dbReference type="InterPro" id="IPR008401">
    <property type="entry name" value="Apc13"/>
</dbReference>
<dbReference type="PANTHER" id="PTHR28672:SF1">
    <property type="entry name" value="ANAPHASE-PROMOTING COMPLEX SUBUNIT 13"/>
    <property type="match status" value="1"/>
</dbReference>
<evidence type="ECO:0000256" key="1">
    <source>
        <dbReference type="ARBA" id="ARBA00004123"/>
    </source>
</evidence>
<evidence type="ECO:0000256" key="7">
    <source>
        <dbReference type="ARBA" id="ARBA00022786"/>
    </source>
</evidence>
<comment type="similarity">
    <text evidence="3">Belongs to the APC13 family.</text>
</comment>
<feature type="compositionally biased region" description="Acidic residues" evidence="10">
    <location>
        <begin position="39"/>
        <end position="54"/>
    </location>
</feature>
<accession>A0A2P2MLD9</accession>
<evidence type="ECO:0000313" key="11">
    <source>
        <dbReference type="EMBL" id="MBX31048.1"/>
    </source>
</evidence>
<keyword evidence="7" id="KW-0833">Ubl conjugation pathway</keyword>
<dbReference type="GO" id="GO:0005680">
    <property type="term" value="C:anaphase-promoting complex"/>
    <property type="evidence" value="ECO:0007669"/>
    <property type="project" value="InterPro"/>
</dbReference>
<dbReference type="GO" id="GO:0070979">
    <property type="term" value="P:protein K11-linked ubiquitination"/>
    <property type="evidence" value="ECO:0007669"/>
    <property type="project" value="TreeGrafter"/>
</dbReference>
<dbReference type="Pfam" id="PF05839">
    <property type="entry name" value="Apc13p"/>
    <property type="match status" value="1"/>
</dbReference>
<name>A0A2P2MLD9_RHIMU</name>
<dbReference type="PANTHER" id="PTHR28672">
    <property type="entry name" value="ANAPHASE-PROMOTING COMPLEX SUBUNIT 13"/>
    <property type="match status" value="1"/>
</dbReference>
<evidence type="ECO:0000256" key="8">
    <source>
        <dbReference type="ARBA" id="ARBA00023242"/>
    </source>
</evidence>
<keyword evidence="5" id="KW-0132">Cell division</keyword>
<protein>
    <recommendedName>
        <fullName evidence="4">Anaphase-promoting complex subunit 13</fullName>
    </recommendedName>
</protein>
<comment type="subcellular location">
    <subcellularLocation>
        <location evidence="1">Nucleus</location>
    </subcellularLocation>
</comment>
<evidence type="ECO:0000256" key="9">
    <source>
        <dbReference type="ARBA" id="ARBA00023306"/>
    </source>
</evidence>
<dbReference type="GO" id="GO:0051301">
    <property type="term" value="P:cell division"/>
    <property type="evidence" value="ECO:0007669"/>
    <property type="project" value="UniProtKB-KW"/>
</dbReference>
<evidence type="ECO:0000256" key="10">
    <source>
        <dbReference type="SAM" id="MobiDB-lite"/>
    </source>
</evidence>
<dbReference type="AlphaFoldDB" id="A0A2P2MLD9"/>
<organism evidence="11">
    <name type="scientific">Rhizophora mucronata</name>
    <name type="common">Asiatic mangrove</name>
    <dbReference type="NCBI Taxonomy" id="61149"/>
    <lineage>
        <taxon>Eukaryota</taxon>
        <taxon>Viridiplantae</taxon>
        <taxon>Streptophyta</taxon>
        <taxon>Embryophyta</taxon>
        <taxon>Tracheophyta</taxon>
        <taxon>Spermatophyta</taxon>
        <taxon>Magnoliopsida</taxon>
        <taxon>eudicotyledons</taxon>
        <taxon>Gunneridae</taxon>
        <taxon>Pentapetalae</taxon>
        <taxon>rosids</taxon>
        <taxon>fabids</taxon>
        <taxon>Malpighiales</taxon>
        <taxon>Rhizophoraceae</taxon>
        <taxon>Rhizophora</taxon>
    </lineage>
</organism>
<comment type="pathway">
    <text evidence="2">Protein modification; protein ubiquitination.</text>
</comment>
<evidence type="ECO:0000256" key="5">
    <source>
        <dbReference type="ARBA" id="ARBA00022618"/>
    </source>
</evidence>
<dbReference type="EMBL" id="GGEC01050564">
    <property type="protein sequence ID" value="MBX31048.1"/>
    <property type="molecule type" value="Transcribed_RNA"/>
</dbReference>
<feature type="region of interest" description="Disordered" evidence="10">
    <location>
        <begin position="23"/>
        <end position="63"/>
    </location>
</feature>